<dbReference type="OrthoDB" id="40841at10239"/>
<organism evidence="1 2">
    <name type="scientific">Cronobacter phage vB_CsaM_GAP32</name>
    <dbReference type="NCBI Taxonomy" id="1141136"/>
    <lineage>
        <taxon>Viruses</taxon>
        <taxon>Duplodnaviria</taxon>
        <taxon>Heunggongvirae</taxon>
        <taxon>Uroviricota</taxon>
        <taxon>Caudoviricetes</taxon>
        <taxon>Mimasvirus</taxon>
        <taxon>Mimasvirus GAP32</taxon>
    </lineage>
</organism>
<gene>
    <name evidence="1" type="ORF">GAP32_034</name>
</gene>
<dbReference type="RefSeq" id="YP_006987137.1">
    <property type="nucleotide sequence ID" value="NC_019401.1"/>
</dbReference>
<name>K4F751_9CAUD</name>
<proteinExistence type="predicted"/>
<dbReference type="KEGG" id="vg:13993772"/>
<evidence type="ECO:0000313" key="2">
    <source>
        <dbReference type="Proteomes" id="UP000000457"/>
    </source>
</evidence>
<evidence type="ECO:0000313" key="1">
    <source>
        <dbReference type="EMBL" id="AFC21482.1"/>
    </source>
</evidence>
<reference evidence="1 2" key="1">
    <citation type="journal article" date="2014" name="Virology">
        <title>Supersize me: Cronobacter sakazakii phage GAP32.</title>
        <authorList>
            <person name="Abbasifar R."/>
            <person name="Griffiths M.W."/>
            <person name="Sabour P.M."/>
            <person name="Ackermann H.-W."/>
            <person name="Vandersteegen K."/>
            <person name="Lavigne R."/>
            <person name="Noben J.-P."/>
            <person name="Villa A.A."/>
            <person name="Abbasifar A."/>
            <person name="Nash J.H.E."/>
            <person name="Kropinski A.M."/>
        </authorList>
    </citation>
    <scope>NUCLEOTIDE SEQUENCE [LARGE SCALE GENOMIC DNA]</scope>
    <source>
        <strain evidence="1">GAP-32</strain>
    </source>
</reference>
<dbReference type="GeneID" id="13993772"/>
<accession>K4F751</accession>
<keyword evidence="2" id="KW-1185">Reference proteome</keyword>
<dbReference type="Proteomes" id="UP000000457">
    <property type="component" value="Segment"/>
</dbReference>
<protein>
    <submittedName>
        <fullName evidence="1">Uncharacterized protein</fullName>
    </submittedName>
</protein>
<dbReference type="EMBL" id="JN882285">
    <property type="protein sequence ID" value="AFC21482.1"/>
    <property type="molecule type" value="Genomic_DNA"/>
</dbReference>
<sequence>MRNIVEVLFNASREVSEEERQASEVISDLCQKHELVLPEQLMAMNYFSGIDFNLIVSKVSTLNTPLIPEAMFYTH</sequence>